<comment type="caution">
    <text evidence="2">The sequence shown here is derived from an EMBL/GenBank/DDBJ whole genome shotgun (WGS) entry which is preliminary data.</text>
</comment>
<feature type="transmembrane region" description="Helical" evidence="1">
    <location>
        <begin position="78"/>
        <end position="103"/>
    </location>
</feature>
<evidence type="ECO:0000256" key="1">
    <source>
        <dbReference type="SAM" id="Phobius"/>
    </source>
</evidence>
<dbReference type="EMBL" id="PNGT01000004">
    <property type="protein sequence ID" value="PMC52510.1"/>
    <property type="molecule type" value="Genomic_DNA"/>
</dbReference>
<dbReference type="STRING" id="84135.GCA_001052115_01409"/>
<accession>A0A2N6SF29</accession>
<evidence type="ECO:0000313" key="2">
    <source>
        <dbReference type="EMBL" id="PMC52510.1"/>
    </source>
</evidence>
<feature type="transmembrane region" description="Helical" evidence="1">
    <location>
        <begin position="45"/>
        <end position="66"/>
    </location>
</feature>
<protein>
    <submittedName>
        <fullName evidence="2">Uncharacterized protein</fullName>
    </submittedName>
</protein>
<organism evidence="2 3">
    <name type="scientific">Gemella sanguinis</name>
    <dbReference type="NCBI Taxonomy" id="84135"/>
    <lineage>
        <taxon>Bacteria</taxon>
        <taxon>Bacillati</taxon>
        <taxon>Bacillota</taxon>
        <taxon>Bacilli</taxon>
        <taxon>Bacillales</taxon>
        <taxon>Gemellaceae</taxon>
        <taxon>Gemella</taxon>
    </lineage>
</organism>
<dbReference type="OrthoDB" id="2236013at2"/>
<reference evidence="2 3" key="1">
    <citation type="submission" date="2017-09" db="EMBL/GenBank/DDBJ databases">
        <title>Bacterial strain isolated from the female urinary microbiota.</title>
        <authorList>
            <person name="Thomas-White K."/>
            <person name="Kumar N."/>
            <person name="Forster S."/>
            <person name="Putonti C."/>
            <person name="Lawley T."/>
            <person name="Wolfe A.J."/>
        </authorList>
    </citation>
    <scope>NUCLEOTIDE SEQUENCE [LARGE SCALE GENOMIC DNA]</scope>
    <source>
        <strain evidence="2 3">UMB0186</strain>
    </source>
</reference>
<evidence type="ECO:0000313" key="3">
    <source>
        <dbReference type="Proteomes" id="UP000235670"/>
    </source>
</evidence>
<feature type="transmembrane region" description="Helical" evidence="1">
    <location>
        <begin position="161"/>
        <end position="179"/>
    </location>
</feature>
<dbReference type="AlphaFoldDB" id="A0A2N6SF29"/>
<keyword evidence="1" id="KW-0472">Membrane</keyword>
<keyword evidence="1" id="KW-0812">Transmembrane</keyword>
<feature type="transmembrane region" description="Helical" evidence="1">
    <location>
        <begin position="21"/>
        <end position="39"/>
    </location>
</feature>
<dbReference type="Proteomes" id="UP000235670">
    <property type="component" value="Unassembled WGS sequence"/>
</dbReference>
<proteinExistence type="predicted"/>
<name>A0A2N6SF29_9BACL</name>
<feature type="transmembrane region" description="Helical" evidence="1">
    <location>
        <begin position="191"/>
        <end position="215"/>
    </location>
</feature>
<sequence length="225" mass="25847">MVDRYHGPLIENEVVLGYIKFVPWLTLVISGMIFWGMTIGNRTDVYRTLFEVCIYYSAFAIVISFFDKFILKFKIFVYLLISLIFVVLTIDISCINLLLISQGELSSEMMVVCVYIAIGLFLIFSFVYAWYYLPKNQGKIWAINQWETYEKLLKNKKLMKFLKPLPVVAFVLIVIAVLSGHENYIECVFGVLNGILDLFAFPALVVDAIYGAIYISGNPSYDELK</sequence>
<keyword evidence="1" id="KW-1133">Transmembrane helix</keyword>
<gene>
    <name evidence="2" type="ORF">CJ218_04975</name>
</gene>
<feature type="transmembrane region" description="Helical" evidence="1">
    <location>
        <begin position="109"/>
        <end position="133"/>
    </location>
</feature>